<name>A0A554JBC5_9BACT</name>
<feature type="domain" description="Beta-Casp" evidence="3">
    <location>
        <begin position="252"/>
        <end position="377"/>
    </location>
</feature>
<dbReference type="InterPro" id="IPR050698">
    <property type="entry name" value="MBL"/>
</dbReference>
<feature type="domain" description="Metallo-beta-lactamase" evidence="2">
    <location>
        <begin position="22"/>
        <end position="247"/>
    </location>
</feature>
<organism evidence="4 5">
    <name type="scientific">Candidatus Doudnabacteria bacterium Gr01-1014_77</name>
    <dbReference type="NCBI Taxonomy" id="2017133"/>
    <lineage>
        <taxon>Bacteria</taxon>
        <taxon>Candidatus Doudnaibacteriota</taxon>
    </lineage>
</organism>
<dbReference type="InterPro" id="IPR001279">
    <property type="entry name" value="Metallo-B-lactamas"/>
</dbReference>
<evidence type="ECO:0000313" key="5">
    <source>
        <dbReference type="Proteomes" id="UP000319613"/>
    </source>
</evidence>
<dbReference type="Pfam" id="PF16661">
    <property type="entry name" value="Lactamase_B_6"/>
    <property type="match status" value="1"/>
</dbReference>
<dbReference type="SMART" id="SM01027">
    <property type="entry name" value="Beta-Casp"/>
    <property type="match status" value="1"/>
</dbReference>
<sequence>MKTKDTEINFKLIAWGGASTVTGANFELRTPHSRILVDCGLIQGTPDMEVLNRDIFSYNPKDFQALLVTHSHMDHIGRIPKLVKEGFNAPIYSTPETKAIVEVVLHDACNLEFEKAKEENREPMYTREHLNKAISLWQTFLYHQETIITDDISVFAYDAGHILGSATLWVSLKSSSQNKSILMSGDLGNSPSLLLKDTEIPPGPDYVLIESVYGDRNHEGAEEREANFRGAIKERIDMGGTVLIPAFSLERTQVILALLNNMFDQGLLPKVPIFLDSPLAIQITAIYERMSALFNDEARDAMKEKDGLFKFKTLEQTARKEDSRAIAGVYGPKIIIAGSGMSSGGRVVSHEKRYLPEENTSLLLMGYQAPGTLGRLLEEGAKIVRIDREDVHVRAKVISIHGFSGHKDSDHLVDFVNQLTPAPKKVFVAMGEARASNFLAQRIHDNLNLETQVVNLKQEYIL</sequence>
<evidence type="ECO:0000313" key="4">
    <source>
        <dbReference type="EMBL" id="TSC65581.1"/>
    </source>
</evidence>
<dbReference type="PANTHER" id="PTHR11203:SF37">
    <property type="entry name" value="INTEGRATOR COMPLEX SUBUNIT 11"/>
    <property type="match status" value="1"/>
</dbReference>
<protein>
    <submittedName>
        <fullName evidence="4">Metallo-beta-lactamase family protein</fullName>
    </submittedName>
</protein>
<proteinExistence type="predicted"/>
<dbReference type="CDD" id="cd16295">
    <property type="entry name" value="TTHA0252-CPSF-like_MBL-fold"/>
    <property type="match status" value="1"/>
</dbReference>
<dbReference type="AlphaFoldDB" id="A0A554JBC5"/>
<reference evidence="4 5" key="1">
    <citation type="submission" date="2017-07" db="EMBL/GenBank/DDBJ databases">
        <title>Mechanisms for carbon and nitrogen cycling indicate functional differentiation within the Candidate Phyla Radiation.</title>
        <authorList>
            <person name="Danczak R.E."/>
            <person name="Johnston M.D."/>
            <person name="Kenah C."/>
            <person name="Slattery M."/>
            <person name="Wrighton K.C."/>
            <person name="Wilkins M.J."/>
        </authorList>
    </citation>
    <scope>NUCLEOTIDE SEQUENCE [LARGE SCALE GENOMIC DNA]</scope>
    <source>
        <strain evidence="4">Gr01-1014_77</strain>
    </source>
</reference>
<dbReference type="GO" id="GO:0016787">
    <property type="term" value="F:hydrolase activity"/>
    <property type="evidence" value="ECO:0007669"/>
    <property type="project" value="UniProtKB-KW"/>
</dbReference>
<dbReference type="Gene3D" id="3.40.50.10890">
    <property type="match status" value="1"/>
</dbReference>
<dbReference type="GO" id="GO:0004521">
    <property type="term" value="F:RNA endonuclease activity"/>
    <property type="evidence" value="ECO:0007669"/>
    <property type="project" value="TreeGrafter"/>
</dbReference>
<evidence type="ECO:0000259" key="3">
    <source>
        <dbReference type="SMART" id="SM01027"/>
    </source>
</evidence>
<dbReference type="InterPro" id="IPR022712">
    <property type="entry name" value="Beta_Casp"/>
</dbReference>
<dbReference type="Pfam" id="PF10996">
    <property type="entry name" value="Beta-Casp"/>
    <property type="match status" value="1"/>
</dbReference>
<evidence type="ECO:0000256" key="1">
    <source>
        <dbReference type="ARBA" id="ARBA00022801"/>
    </source>
</evidence>
<dbReference type="PANTHER" id="PTHR11203">
    <property type="entry name" value="CLEAVAGE AND POLYADENYLATION SPECIFICITY FACTOR FAMILY MEMBER"/>
    <property type="match status" value="1"/>
</dbReference>
<comment type="caution">
    <text evidence="4">The sequence shown here is derived from an EMBL/GenBank/DDBJ whole genome shotgun (WGS) entry which is preliminary data.</text>
</comment>
<dbReference type="Pfam" id="PF07521">
    <property type="entry name" value="RMMBL"/>
    <property type="match status" value="1"/>
</dbReference>
<dbReference type="InterPro" id="IPR011108">
    <property type="entry name" value="RMMBL"/>
</dbReference>
<dbReference type="Proteomes" id="UP000319613">
    <property type="component" value="Unassembled WGS sequence"/>
</dbReference>
<dbReference type="EMBL" id="VMFF01000038">
    <property type="protein sequence ID" value="TSC65581.1"/>
    <property type="molecule type" value="Genomic_DNA"/>
</dbReference>
<dbReference type="SUPFAM" id="SSF56281">
    <property type="entry name" value="Metallo-hydrolase/oxidoreductase"/>
    <property type="match status" value="1"/>
</dbReference>
<gene>
    <name evidence="4" type="ORF">G01um101477_415</name>
</gene>
<keyword evidence="1" id="KW-0378">Hydrolase</keyword>
<dbReference type="InterPro" id="IPR036866">
    <property type="entry name" value="RibonucZ/Hydroxyglut_hydro"/>
</dbReference>
<dbReference type="Gene3D" id="3.60.15.10">
    <property type="entry name" value="Ribonuclease Z/Hydroxyacylglutathione hydrolase-like"/>
    <property type="match status" value="1"/>
</dbReference>
<accession>A0A554JBC5</accession>
<evidence type="ECO:0000259" key="2">
    <source>
        <dbReference type="SMART" id="SM00849"/>
    </source>
</evidence>
<dbReference type="SMART" id="SM00849">
    <property type="entry name" value="Lactamase_B"/>
    <property type="match status" value="1"/>
</dbReference>